<dbReference type="Proteomes" id="UP000054498">
    <property type="component" value="Unassembled WGS sequence"/>
</dbReference>
<keyword evidence="3" id="KW-1185">Reference proteome</keyword>
<dbReference type="RefSeq" id="XP_013897363.1">
    <property type="nucleotide sequence ID" value="XM_014041909.1"/>
</dbReference>
<evidence type="ECO:0000313" key="3">
    <source>
        <dbReference type="Proteomes" id="UP000054498"/>
    </source>
</evidence>
<dbReference type="AlphaFoldDB" id="A0A0D2KRY5"/>
<accession>A0A0D2KRY5</accession>
<dbReference type="KEGG" id="mng:MNEG_9620"/>
<organism evidence="2 3">
    <name type="scientific">Monoraphidium neglectum</name>
    <dbReference type="NCBI Taxonomy" id="145388"/>
    <lineage>
        <taxon>Eukaryota</taxon>
        <taxon>Viridiplantae</taxon>
        <taxon>Chlorophyta</taxon>
        <taxon>core chlorophytes</taxon>
        <taxon>Chlorophyceae</taxon>
        <taxon>CS clade</taxon>
        <taxon>Sphaeropleales</taxon>
        <taxon>Selenastraceae</taxon>
        <taxon>Monoraphidium</taxon>
    </lineage>
</organism>
<evidence type="ECO:0000313" key="2">
    <source>
        <dbReference type="EMBL" id="KIY98343.1"/>
    </source>
</evidence>
<dbReference type="InterPro" id="IPR036188">
    <property type="entry name" value="FAD/NAD-bd_sf"/>
</dbReference>
<dbReference type="InterPro" id="IPR002937">
    <property type="entry name" value="Amino_oxidase"/>
</dbReference>
<reference evidence="2 3" key="1">
    <citation type="journal article" date="2013" name="BMC Genomics">
        <title>Reconstruction of the lipid metabolism for the microalga Monoraphidium neglectum from its genome sequence reveals characteristics suitable for biofuel production.</title>
        <authorList>
            <person name="Bogen C."/>
            <person name="Al-Dilaimi A."/>
            <person name="Albersmeier A."/>
            <person name="Wichmann J."/>
            <person name="Grundmann M."/>
            <person name="Rupp O."/>
            <person name="Lauersen K.J."/>
            <person name="Blifernez-Klassen O."/>
            <person name="Kalinowski J."/>
            <person name="Goesmann A."/>
            <person name="Mussgnug J.H."/>
            <person name="Kruse O."/>
        </authorList>
    </citation>
    <scope>NUCLEOTIDE SEQUENCE [LARGE SCALE GENOMIC DNA]</scope>
    <source>
        <strain evidence="2 3">SAG 48.87</strain>
    </source>
</reference>
<dbReference type="SUPFAM" id="SSF51905">
    <property type="entry name" value="FAD/NAD(P)-binding domain"/>
    <property type="match status" value="1"/>
</dbReference>
<gene>
    <name evidence="2" type="ORF">MNEG_9620</name>
</gene>
<sequence length="89" mass="9245">MGTVTQQLAAAAIRAGARIHTSSPVASIEVEEGITRGVVLGDGTRVAAKAVVGGCDPFRLRDLAGEGEFPSAFNQRLDSMKKDGTTMKV</sequence>
<dbReference type="Pfam" id="PF01593">
    <property type="entry name" value="Amino_oxidase"/>
    <property type="match status" value="1"/>
</dbReference>
<name>A0A0D2KRY5_9CHLO</name>
<dbReference type="OrthoDB" id="7777654at2759"/>
<protein>
    <submittedName>
        <fullName evidence="2">Phytoene dehydrogenase</fullName>
    </submittedName>
</protein>
<dbReference type="GeneID" id="25742495"/>
<dbReference type="EMBL" id="KK102218">
    <property type="protein sequence ID" value="KIY98343.1"/>
    <property type="molecule type" value="Genomic_DNA"/>
</dbReference>
<dbReference type="STRING" id="145388.A0A0D2KRY5"/>
<dbReference type="Gene3D" id="3.50.50.60">
    <property type="entry name" value="FAD/NAD(P)-binding domain"/>
    <property type="match status" value="1"/>
</dbReference>
<evidence type="ECO:0000259" key="1">
    <source>
        <dbReference type="Pfam" id="PF01593"/>
    </source>
</evidence>
<feature type="domain" description="Amine oxidase" evidence="1">
    <location>
        <begin position="1"/>
        <end position="59"/>
    </location>
</feature>
<proteinExistence type="predicted"/>
<dbReference type="GO" id="GO:0016491">
    <property type="term" value="F:oxidoreductase activity"/>
    <property type="evidence" value="ECO:0007669"/>
    <property type="project" value="InterPro"/>
</dbReference>